<name>A0A9W8LW81_9FUNG</name>
<dbReference type="SUPFAM" id="SSF55031">
    <property type="entry name" value="Bacterial exopeptidase dimerisation domain"/>
    <property type="match status" value="1"/>
</dbReference>
<dbReference type="FunFam" id="3.30.70.360:FF:000004">
    <property type="entry name" value="Peptidase M20 domain-containing protein 2"/>
    <property type="match status" value="1"/>
</dbReference>
<evidence type="ECO:0000259" key="3">
    <source>
        <dbReference type="Pfam" id="PF07687"/>
    </source>
</evidence>
<dbReference type="Proteomes" id="UP001140094">
    <property type="component" value="Unassembled WGS sequence"/>
</dbReference>
<comment type="similarity">
    <text evidence="1 2">Belongs to the peptidase M20A family.</text>
</comment>
<dbReference type="PIRSF" id="PIRSF037226">
    <property type="entry name" value="Amidohydrolase_ACY1L2_prd"/>
    <property type="match status" value="1"/>
</dbReference>
<proteinExistence type="inferred from homology"/>
<dbReference type="AlphaFoldDB" id="A0A9W8LW81"/>
<dbReference type="PANTHER" id="PTHR30575:SF0">
    <property type="entry name" value="XAA-ARG DIPEPTIDASE"/>
    <property type="match status" value="1"/>
</dbReference>
<protein>
    <recommendedName>
        <fullName evidence="2">Peptidase M20 domain-containing protein 2</fullName>
    </recommendedName>
</protein>
<dbReference type="PANTHER" id="PTHR30575">
    <property type="entry name" value="PEPTIDASE M20"/>
    <property type="match status" value="1"/>
</dbReference>
<dbReference type="Pfam" id="PF07687">
    <property type="entry name" value="M20_dimer"/>
    <property type="match status" value="1"/>
</dbReference>
<organism evidence="4 5">
    <name type="scientific">Coemansia guatemalensis</name>
    <dbReference type="NCBI Taxonomy" id="2761395"/>
    <lineage>
        <taxon>Eukaryota</taxon>
        <taxon>Fungi</taxon>
        <taxon>Fungi incertae sedis</taxon>
        <taxon>Zoopagomycota</taxon>
        <taxon>Kickxellomycotina</taxon>
        <taxon>Kickxellomycetes</taxon>
        <taxon>Kickxellales</taxon>
        <taxon>Kickxellaceae</taxon>
        <taxon>Coemansia</taxon>
    </lineage>
</organism>
<dbReference type="EMBL" id="JANBUO010000002">
    <property type="protein sequence ID" value="KAJ2809480.1"/>
    <property type="molecule type" value="Genomic_DNA"/>
</dbReference>
<keyword evidence="5" id="KW-1185">Reference proteome</keyword>
<evidence type="ECO:0000313" key="4">
    <source>
        <dbReference type="EMBL" id="KAJ2809480.1"/>
    </source>
</evidence>
<dbReference type="Gene3D" id="3.40.630.10">
    <property type="entry name" value="Zn peptidases"/>
    <property type="match status" value="1"/>
</dbReference>
<evidence type="ECO:0000256" key="1">
    <source>
        <dbReference type="ARBA" id="ARBA00006247"/>
    </source>
</evidence>
<dbReference type="InterPro" id="IPR017439">
    <property type="entry name" value="Amidohydrolase"/>
</dbReference>
<dbReference type="GO" id="GO:0016805">
    <property type="term" value="F:dipeptidase activity"/>
    <property type="evidence" value="ECO:0007669"/>
    <property type="project" value="InterPro"/>
</dbReference>
<dbReference type="Gene3D" id="3.30.70.360">
    <property type="match status" value="1"/>
</dbReference>
<dbReference type="InterPro" id="IPR036264">
    <property type="entry name" value="Bact_exopeptidase_dim_dom"/>
</dbReference>
<dbReference type="InterPro" id="IPR017144">
    <property type="entry name" value="Xaa-Arg_dipeptidase"/>
</dbReference>
<dbReference type="CDD" id="cd03887">
    <property type="entry name" value="M20_Acy1L2"/>
    <property type="match status" value="1"/>
</dbReference>
<feature type="domain" description="Peptidase M20 dimerisation" evidence="3">
    <location>
        <begin position="175"/>
        <end position="267"/>
    </location>
</feature>
<dbReference type="OrthoDB" id="6119954at2759"/>
<gene>
    <name evidence="4" type="ORF">H4R20_000100</name>
</gene>
<evidence type="ECO:0000256" key="2">
    <source>
        <dbReference type="PIRNR" id="PIRNR037226"/>
    </source>
</evidence>
<dbReference type="InterPro" id="IPR052030">
    <property type="entry name" value="Peptidase_M20/M20A_hydrolases"/>
</dbReference>
<dbReference type="InterPro" id="IPR011650">
    <property type="entry name" value="Peptidase_M20_dimer"/>
</dbReference>
<dbReference type="SUPFAM" id="SSF53187">
    <property type="entry name" value="Zn-dependent exopeptidases"/>
    <property type="match status" value="1"/>
</dbReference>
<sequence length="406" mass="44356">MRISVDDIIHRAIAKVSSELRKLSLAIHDNPEVALKEKKACKLLTDYLKAKGYEIELNAGGLSTAFIASYTSPAGHKGLNIGFCSEYDALPQIGHGCGHNLIAVSGVAMLLAISEVLDTCSIPGTVKLFGTPAEEAIGGKIIMEKQGVFDGTDLLMMVHPTPGYSGSWRSQCCLSMSVEYFGKASHAAMAPWEGINAGSAATISMQTIGVLREQFKPEWRAHGIIAVGGQVSNAIPDYSRIEYTIRAENTDDLKIVRGHVLRCFEAAALATGCTRKVKEEYAYLDNQDNPVLGRMYEDLMREKYNEPPYPNAGGSTDFGNLSHDFITLHGLYDLAGTGVPNHSKRFTEDARTETAHERTMFAAEAISRIAARCLLDQGFWDSVKKAYGNRLACSSHRHNSDRHLVK</sequence>
<dbReference type="Pfam" id="PF01546">
    <property type="entry name" value="Peptidase_M20"/>
    <property type="match status" value="1"/>
</dbReference>
<dbReference type="InterPro" id="IPR002933">
    <property type="entry name" value="Peptidase_M20"/>
</dbReference>
<accession>A0A9W8LW81</accession>
<dbReference type="NCBIfam" id="TIGR01891">
    <property type="entry name" value="amidohydrolases"/>
    <property type="match status" value="1"/>
</dbReference>
<evidence type="ECO:0000313" key="5">
    <source>
        <dbReference type="Proteomes" id="UP001140094"/>
    </source>
</evidence>
<reference evidence="4" key="1">
    <citation type="submission" date="2022-07" db="EMBL/GenBank/DDBJ databases">
        <title>Phylogenomic reconstructions and comparative analyses of Kickxellomycotina fungi.</title>
        <authorList>
            <person name="Reynolds N.K."/>
            <person name="Stajich J.E."/>
            <person name="Barry K."/>
            <person name="Grigoriev I.V."/>
            <person name="Crous P."/>
            <person name="Smith M.E."/>
        </authorList>
    </citation>
    <scope>NUCLEOTIDE SEQUENCE</scope>
    <source>
        <strain evidence="4">NRRL 1565</strain>
    </source>
</reference>
<comment type="caution">
    <text evidence="4">The sequence shown here is derived from an EMBL/GenBank/DDBJ whole genome shotgun (WGS) entry which is preliminary data.</text>
</comment>